<keyword evidence="8" id="KW-1185">Reference proteome</keyword>
<dbReference type="Proteomes" id="UP000777438">
    <property type="component" value="Unassembled WGS sequence"/>
</dbReference>
<feature type="transmembrane region" description="Helical" evidence="6">
    <location>
        <begin position="294"/>
        <end position="316"/>
    </location>
</feature>
<keyword evidence="3 6" id="KW-0812">Transmembrane</keyword>
<feature type="transmembrane region" description="Helical" evidence="6">
    <location>
        <begin position="322"/>
        <end position="347"/>
    </location>
</feature>
<feature type="transmembrane region" description="Helical" evidence="6">
    <location>
        <begin position="244"/>
        <end position="264"/>
    </location>
</feature>
<dbReference type="EMBL" id="JAGPYM010000108">
    <property type="protein sequence ID" value="KAH6867343.1"/>
    <property type="molecule type" value="Genomic_DNA"/>
</dbReference>
<feature type="transmembrane region" description="Helical" evidence="6">
    <location>
        <begin position="392"/>
        <end position="413"/>
    </location>
</feature>
<evidence type="ECO:0000256" key="3">
    <source>
        <dbReference type="ARBA" id="ARBA00022692"/>
    </source>
</evidence>
<dbReference type="GO" id="GO:0016020">
    <property type="term" value="C:membrane"/>
    <property type="evidence" value="ECO:0007669"/>
    <property type="project" value="UniProtKB-SubCell"/>
</dbReference>
<sequence>MTQDTVHPLDMQEKILEELGYKPELTRDRSTMQVAFMAFVLASVPYGVSTTLNWPVVGGGPPNSVLGVYYQAFMLSPSRWRRVPSWICGWLYVVGNISITLSVNSGTALFLVSCINTAAIFWTLAGVLAIIITILVLAKNGRHDAKYVFTHFETSSGWPDGWSFCVGLLHAAYATSSTGMITSMCEESIQFTRAMVETIFINTFAGLLFLIPLVFVMPDIQWLISVSGGQPVPFIIKSAVGTTGGSLALLIPLPVLGIMCGIGCTTTSSRCTWAFARDGAISGSRWWGKIDQKLHVPLNAMMFCMAIETLLGFTYFGSSAAYNAFSGAGVICLNTAYATPIAISLLTGRKQIEMGRFNLGLRVFCNIAAVGWCLLMIPLFCMPSTLPVAAVAVNYAPVVFVAAGIISGVWYWIWGYENYIGPPTGGRD</sequence>
<feature type="transmembrane region" description="Helical" evidence="6">
    <location>
        <begin position="199"/>
        <end position="224"/>
    </location>
</feature>
<feature type="transmembrane region" description="Helical" evidence="6">
    <location>
        <begin position="83"/>
        <end position="103"/>
    </location>
</feature>
<dbReference type="AlphaFoldDB" id="A0A9P8VQT6"/>
<organism evidence="7 8">
    <name type="scientific">Thelonectria olida</name>
    <dbReference type="NCBI Taxonomy" id="1576542"/>
    <lineage>
        <taxon>Eukaryota</taxon>
        <taxon>Fungi</taxon>
        <taxon>Dikarya</taxon>
        <taxon>Ascomycota</taxon>
        <taxon>Pezizomycotina</taxon>
        <taxon>Sordariomycetes</taxon>
        <taxon>Hypocreomycetidae</taxon>
        <taxon>Hypocreales</taxon>
        <taxon>Nectriaceae</taxon>
        <taxon>Thelonectria</taxon>
    </lineage>
</organism>
<evidence type="ECO:0000313" key="8">
    <source>
        <dbReference type="Proteomes" id="UP000777438"/>
    </source>
</evidence>
<feature type="transmembrane region" description="Helical" evidence="6">
    <location>
        <begin position="359"/>
        <end position="380"/>
    </location>
</feature>
<dbReference type="Gene3D" id="1.20.1740.10">
    <property type="entry name" value="Amino acid/polyamine transporter I"/>
    <property type="match status" value="1"/>
</dbReference>
<reference evidence="7 8" key="1">
    <citation type="journal article" date="2021" name="Nat. Commun.">
        <title>Genetic determinants of endophytism in the Arabidopsis root mycobiome.</title>
        <authorList>
            <person name="Mesny F."/>
            <person name="Miyauchi S."/>
            <person name="Thiergart T."/>
            <person name="Pickel B."/>
            <person name="Atanasova L."/>
            <person name="Karlsson M."/>
            <person name="Huettel B."/>
            <person name="Barry K.W."/>
            <person name="Haridas S."/>
            <person name="Chen C."/>
            <person name="Bauer D."/>
            <person name="Andreopoulos W."/>
            <person name="Pangilinan J."/>
            <person name="LaButti K."/>
            <person name="Riley R."/>
            <person name="Lipzen A."/>
            <person name="Clum A."/>
            <person name="Drula E."/>
            <person name="Henrissat B."/>
            <person name="Kohler A."/>
            <person name="Grigoriev I.V."/>
            <person name="Martin F.M."/>
            <person name="Hacquard S."/>
        </authorList>
    </citation>
    <scope>NUCLEOTIDE SEQUENCE [LARGE SCALE GENOMIC DNA]</scope>
    <source>
        <strain evidence="7 8">MPI-CAGE-CH-0241</strain>
    </source>
</reference>
<keyword evidence="4 6" id="KW-1133">Transmembrane helix</keyword>
<evidence type="ECO:0000256" key="4">
    <source>
        <dbReference type="ARBA" id="ARBA00022989"/>
    </source>
</evidence>
<comment type="subcellular location">
    <subcellularLocation>
        <location evidence="1">Membrane</location>
        <topology evidence="1">Multi-pass membrane protein</topology>
    </subcellularLocation>
</comment>
<gene>
    <name evidence="7" type="ORF">B0T10DRAFT_534280</name>
</gene>
<dbReference type="GO" id="GO:0022857">
    <property type="term" value="F:transmembrane transporter activity"/>
    <property type="evidence" value="ECO:0007669"/>
    <property type="project" value="InterPro"/>
</dbReference>
<feature type="transmembrane region" description="Helical" evidence="6">
    <location>
        <begin position="109"/>
        <end position="137"/>
    </location>
</feature>
<dbReference type="PANTHER" id="PTHR45649">
    <property type="entry name" value="AMINO-ACID PERMEASE BAT1"/>
    <property type="match status" value="1"/>
</dbReference>
<name>A0A9P8VQT6_9HYPO</name>
<comment type="caution">
    <text evidence="7">The sequence shown here is derived from an EMBL/GenBank/DDBJ whole genome shotgun (WGS) entry which is preliminary data.</text>
</comment>
<evidence type="ECO:0000256" key="2">
    <source>
        <dbReference type="ARBA" id="ARBA00022448"/>
    </source>
</evidence>
<proteinExistence type="predicted"/>
<protein>
    <submittedName>
        <fullName evidence="7">Uncharacterized protein</fullName>
    </submittedName>
</protein>
<evidence type="ECO:0000256" key="5">
    <source>
        <dbReference type="ARBA" id="ARBA00023136"/>
    </source>
</evidence>
<dbReference type="PANTHER" id="PTHR45649:SF23">
    <property type="entry name" value="TRANSPORTER, PUTATIVE (EUROFUNG)-RELATED"/>
    <property type="match status" value="1"/>
</dbReference>
<keyword evidence="5 6" id="KW-0472">Membrane</keyword>
<evidence type="ECO:0000256" key="1">
    <source>
        <dbReference type="ARBA" id="ARBA00004141"/>
    </source>
</evidence>
<keyword evidence="2" id="KW-0813">Transport</keyword>
<dbReference type="InterPro" id="IPR002293">
    <property type="entry name" value="AA/rel_permease1"/>
</dbReference>
<evidence type="ECO:0000313" key="7">
    <source>
        <dbReference type="EMBL" id="KAH6867343.1"/>
    </source>
</evidence>
<dbReference type="OrthoDB" id="3900342at2759"/>
<evidence type="ECO:0000256" key="6">
    <source>
        <dbReference type="SAM" id="Phobius"/>
    </source>
</evidence>
<dbReference type="Pfam" id="PF13520">
    <property type="entry name" value="AA_permease_2"/>
    <property type="match status" value="1"/>
</dbReference>
<accession>A0A9P8VQT6</accession>